<accession>A0A3M6CYP7</accession>
<protein>
    <submittedName>
        <fullName evidence="1">Uncharacterized protein</fullName>
    </submittedName>
</protein>
<proteinExistence type="predicted"/>
<organism evidence="1 2">
    <name type="scientific">Pseudomonas syringae pv. helianthi</name>
    <dbReference type="NCBI Taxonomy" id="251654"/>
    <lineage>
        <taxon>Bacteria</taxon>
        <taxon>Pseudomonadati</taxon>
        <taxon>Pseudomonadota</taxon>
        <taxon>Gammaproteobacteria</taxon>
        <taxon>Pseudomonadales</taxon>
        <taxon>Pseudomonadaceae</taxon>
        <taxon>Pseudomonas</taxon>
    </lineage>
</organism>
<dbReference type="RefSeq" id="WP_122391909.1">
    <property type="nucleotide sequence ID" value="NZ_RBUT01000069.1"/>
</dbReference>
<name>A0A3M6CYP7_9PSED</name>
<evidence type="ECO:0000313" key="1">
    <source>
        <dbReference type="EMBL" id="RMV48938.1"/>
    </source>
</evidence>
<evidence type="ECO:0000313" key="2">
    <source>
        <dbReference type="Proteomes" id="UP000279173"/>
    </source>
</evidence>
<dbReference type="EMBL" id="RBUT01000069">
    <property type="protein sequence ID" value="RMV48938.1"/>
    <property type="molecule type" value="Genomic_DNA"/>
</dbReference>
<comment type="caution">
    <text evidence="1">The sequence shown here is derived from an EMBL/GenBank/DDBJ whole genome shotgun (WGS) entry which is preliminary data.</text>
</comment>
<dbReference type="AlphaFoldDB" id="A0A3M6CYP7"/>
<gene>
    <name evidence="1" type="ORF">ALP10_200203</name>
</gene>
<sequence>MAISEEKDRLLCAVLAHESILCRKAYEEFFDMEFLLASGGNSVKQIILVHGAFQSFVHHLYEFCIALIQRDQNSLDQIIAADAEKHIMVAVEKAWQIERKNPVSYFYNMTDTSFYSSYSCFPKHFRQARNNSAHALIKRAKSGQPLVDFYSLYRMMLKLLFSHLTQWWQNIDIEQTNWHDIGKFDIHEIAMQDVHDHLVTLGKPGLPGYPKR</sequence>
<dbReference type="Proteomes" id="UP000279173">
    <property type="component" value="Unassembled WGS sequence"/>
</dbReference>
<reference evidence="1 2" key="1">
    <citation type="submission" date="2018-08" db="EMBL/GenBank/DDBJ databases">
        <title>Recombination of ecologically and evolutionarily significant loci maintains genetic cohesion in the Pseudomonas syringae species complex.</title>
        <authorList>
            <person name="Dillon M."/>
            <person name="Thakur S."/>
            <person name="Almeida R.N.D."/>
            <person name="Weir B.S."/>
            <person name="Guttman D.S."/>
        </authorList>
    </citation>
    <scope>NUCLEOTIDE SEQUENCE [LARGE SCALE GENOMIC DNA]</scope>
    <source>
        <strain evidence="1 2">ICMP 3263</strain>
    </source>
</reference>